<dbReference type="EMBL" id="CM004466">
    <property type="protein sequence ID" value="OCU00810.1"/>
    <property type="molecule type" value="Genomic_DNA"/>
</dbReference>
<dbReference type="Gene3D" id="2.60.40.1930">
    <property type="match status" value="1"/>
</dbReference>
<evidence type="ECO:0000313" key="2">
    <source>
        <dbReference type="EMBL" id="OCU00810.1"/>
    </source>
</evidence>
<dbReference type="InterPro" id="IPR001599">
    <property type="entry name" value="Macroglobln_a2"/>
</dbReference>
<dbReference type="SMART" id="SM01360">
    <property type="entry name" value="A2M"/>
    <property type="match status" value="1"/>
</dbReference>
<organism evidence="2 3">
    <name type="scientific">Xenopus laevis</name>
    <name type="common">African clawed frog</name>
    <dbReference type="NCBI Taxonomy" id="8355"/>
    <lineage>
        <taxon>Eukaryota</taxon>
        <taxon>Metazoa</taxon>
        <taxon>Chordata</taxon>
        <taxon>Craniata</taxon>
        <taxon>Vertebrata</taxon>
        <taxon>Euteleostomi</taxon>
        <taxon>Amphibia</taxon>
        <taxon>Batrachia</taxon>
        <taxon>Anura</taxon>
        <taxon>Pipoidea</taxon>
        <taxon>Pipidae</taxon>
        <taxon>Xenopodinae</taxon>
        <taxon>Xenopus</taxon>
        <taxon>Xenopus</taxon>
    </lineage>
</organism>
<gene>
    <name evidence="2" type="ORF">XELAEV_180065884mg</name>
</gene>
<proteinExistence type="predicted"/>
<protein>
    <recommendedName>
        <fullName evidence="1">Alpha-2-macroglobulin domain-containing protein</fullName>
    </recommendedName>
</protein>
<dbReference type="PANTHER" id="PTHR11412">
    <property type="entry name" value="MACROGLOBULIN / COMPLEMENT"/>
    <property type="match status" value="1"/>
</dbReference>
<dbReference type="InterPro" id="IPR013783">
    <property type="entry name" value="Ig-like_fold"/>
</dbReference>
<dbReference type="SUPFAM" id="SSF81296">
    <property type="entry name" value="E set domains"/>
    <property type="match status" value="1"/>
</dbReference>
<dbReference type="Gene3D" id="2.20.130.20">
    <property type="match status" value="1"/>
</dbReference>
<dbReference type="InterPro" id="IPR014756">
    <property type="entry name" value="Ig_E-set"/>
</dbReference>
<dbReference type="InterPro" id="IPR050473">
    <property type="entry name" value="A2M/Complement_sys"/>
</dbReference>
<reference evidence="3" key="1">
    <citation type="journal article" date="2016" name="Nature">
        <title>Genome evolution in the allotetraploid frog Xenopus laevis.</title>
        <authorList>
            <person name="Session A.M."/>
            <person name="Uno Y."/>
            <person name="Kwon T."/>
            <person name="Chapman J.A."/>
            <person name="Toyoda A."/>
            <person name="Takahashi S."/>
            <person name="Fukui A."/>
            <person name="Hikosaka A."/>
            <person name="Suzuki A."/>
            <person name="Kondo M."/>
            <person name="van Heeringen S.J."/>
            <person name="Quigley I."/>
            <person name="Heinz S."/>
            <person name="Ogino H."/>
            <person name="Ochi H."/>
            <person name="Hellsten U."/>
            <person name="Lyons J.B."/>
            <person name="Simakov O."/>
            <person name="Putnam N."/>
            <person name="Stites J."/>
            <person name="Kuroki Y."/>
            <person name="Tanaka T."/>
            <person name="Michiue T."/>
            <person name="Watanabe M."/>
            <person name="Bogdanovic O."/>
            <person name="Lister R."/>
            <person name="Georgiou G."/>
            <person name="Paranjpe S.S."/>
            <person name="van Kruijsbergen I."/>
            <person name="Shu S."/>
            <person name="Carlson J."/>
            <person name="Kinoshita T."/>
            <person name="Ohta Y."/>
            <person name="Mawaribuchi S."/>
            <person name="Jenkins J."/>
            <person name="Grimwood J."/>
            <person name="Schmutz J."/>
            <person name="Mitros T."/>
            <person name="Mozaffari S.V."/>
            <person name="Suzuki Y."/>
            <person name="Haramoto Y."/>
            <person name="Yamamoto T.S."/>
            <person name="Takagi C."/>
            <person name="Heald R."/>
            <person name="Miller K."/>
            <person name="Haudenschild C."/>
            <person name="Kitzman J."/>
            <person name="Nakayama T."/>
            <person name="Izutsu Y."/>
            <person name="Robert J."/>
            <person name="Fortriede J."/>
            <person name="Burns K."/>
            <person name="Lotay V."/>
            <person name="Karimi K."/>
            <person name="Yasuoka Y."/>
            <person name="Dichmann D.S."/>
            <person name="Flajnik M.F."/>
            <person name="Houston D.W."/>
            <person name="Shendure J."/>
            <person name="DuPasquier L."/>
            <person name="Vize P.D."/>
            <person name="Zorn A.M."/>
            <person name="Ito M."/>
            <person name="Marcotte E.M."/>
            <person name="Wallingford J.B."/>
            <person name="Ito Y."/>
            <person name="Asashima M."/>
            <person name="Ueno N."/>
            <person name="Matsuda Y."/>
            <person name="Veenstra G.J."/>
            <person name="Fujiyama A."/>
            <person name="Harland R.M."/>
            <person name="Taira M."/>
            <person name="Rokhsar D.S."/>
        </authorList>
    </citation>
    <scope>NUCLEOTIDE SEQUENCE [LARGE SCALE GENOMIC DNA]</scope>
    <source>
        <strain evidence="3">J</strain>
    </source>
</reference>
<dbReference type="InterPro" id="IPR022041">
    <property type="entry name" value="Methyltransf_FA"/>
</dbReference>
<evidence type="ECO:0000313" key="3">
    <source>
        <dbReference type="Proteomes" id="UP000694892"/>
    </source>
</evidence>
<dbReference type="InterPro" id="IPR011625">
    <property type="entry name" value="A2M_N_BRD"/>
</dbReference>
<evidence type="ECO:0000259" key="1">
    <source>
        <dbReference type="SMART" id="SM01360"/>
    </source>
</evidence>
<dbReference type="Gene3D" id="2.60.40.10">
    <property type="entry name" value="Immunoglobulins"/>
    <property type="match status" value="1"/>
</dbReference>
<dbReference type="OMA" id="QETEDIX"/>
<sequence length="464" mass="51903">VSLTLSTNNSRPGDAVDIKVKAAKGSCVCVSTVDKSVYLLRNGFQLTPGQIFQELSEFDVSDVYGTGKDEGHFWWPGMGSQRRRRSSLFPWHWDITKDARFAFTETGLIVMTDIVSLNHRQSGGMYTDEAVPAFQPHTGTLVGSSYTRMATRTEKRKRTFFPETWVWHCFNVSDVTGEEQLHVEVPDSITTWITEAIGISSEKGLGVAGQAHLKAFKPFFIDFTLPYHVIRGEQVKIPLTVYNYLPVGVEVHVKITIPKGIKFVGYPGKQYLIRKLCVASGETKPTSAVFAFTDLGQANISARALAFAGMSCFPEGNTFKNKHADDAYLEKKVPAGSDFVRRSLMVEPEGLAREYTYSVFFCPNEKIQISTPNKFEYQYVQKPQRMTHFDLTVKAHNDAHIALSSGPHDMAEMIEIVIGGQQNSRTWISTSKMGDPVSSASTSSVLSWDEFRAFWISWKNGVIQ</sequence>
<feature type="non-terminal residue" evidence="2">
    <location>
        <position position="1"/>
    </location>
</feature>
<dbReference type="GO" id="GO:0004866">
    <property type="term" value="F:endopeptidase inhibitor activity"/>
    <property type="evidence" value="ECO:0007669"/>
    <property type="project" value="InterPro"/>
</dbReference>
<name>A0A974DYW3_XENLA</name>
<dbReference type="Pfam" id="PF12248">
    <property type="entry name" value="Methyltransf_FA"/>
    <property type="match status" value="1"/>
</dbReference>
<dbReference type="Gene3D" id="6.20.50.160">
    <property type="match status" value="1"/>
</dbReference>
<accession>A0A974DYW3</accession>
<dbReference type="Pfam" id="PF07703">
    <property type="entry name" value="A2M_BRD"/>
    <property type="match status" value="1"/>
</dbReference>
<dbReference type="PANTHER" id="PTHR11412:SF139">
    <property type="entry name" value="C3 AND PZP-LIKE ALPHA-2-MACROGLOBULIN DOMAIN-CONTAINING PROTEIN 8"/>
    <property type="match status" value="1"/>
</dbReference>
<dbReference type="Proteomes" id="UP000694892">
    <property type="component" value="Chromosome 1L"/>
</dbReference>
<feature type="domain" description="Alpha-2-macroglobulin" evidence="1">
    <location>
        <begin position="164"/>
        <end position="255"/>
    </location>
</feature>
<dbReference type="AlphaFoldDB" id="A0A974DYW3"/>
<dbReference type="Pfam" id="PF00207">
    <property type="entry name" value="A2M"/>
    <property type="match status" value="1"/>
</dbReference>
<feature type="non-terminal residue" evidence="2">
    <location>
        <position position="464"/>
    </location>
</feature>